<accession>A0ABV8QNY6</accession>
<dbReference type="Pfam" id="PF00571">
    <property type="entry name" value="CBS"/>
    <property type="match status" value="1"/>
</dbReference>
<evidence type="ECO:0000256" key="3">
    <source>
        <dbReference type="PROSITE-ProRule" id="PRU00703"/>
    </source>
</evidence>
<dbReference type="Gene3D" id="3.10.580.10">
    <property type="entry name" value="CBS-domain"/>
    <property type="match status" value="1"/>
</dbReference>
<dbReference type="PANTHER" id="PTHR10314">
    <property type="entry name" value="CYSTATHIONINE BETA-SYNTHASE"/>
    <property type="match status" value="1"/>
</dbReference>
<evidence type="ECO:0000313" key="5">
    <source>
        <dbReference type="EMBL" id="MFC4261413.1"/>
    </source>
</evidence>
<sequence length="451" mass="50104">MWLNNILETIGQTPLIKLNKVTKDLPCTVLAKVEYFNPGNSIKDRMALKMLEVAEQEGKIKPGGTIIEGTSGNTGMGLALAACVKGYKCIFTTTDKQSKEKADILKAVGAEVIVCPTNVEPEDPRSYYSVSKRLATEVPNSWYVNQYDNLANRLAHYEQTGPEIWEQTEGKVTHLVVATGTGGTIVGTGKYLKEKNPNIKVWAIDSYGSLLKKYFETGELDQNEVYPYISEGFGEDFVPQNYDMQYIDKFEKVTDKDGAVMARRIAKEEGIFVGYSCGSCLQGMMQLKAELKPTDVVVCIFHDHGSRYVGKIYNDQWMMERGFLDVKTFKDLVSGRGSQKLITVTPTHTVLDAVNLMKKYDIENIPVFDGEANVGAISAQGLFDKILNNPDVKNDTIATVMEKPYPSVAFDMPVERLSSFITKENGAVLSKDESGSHHIVTRHDIIQSLSK</sequence>
<dbReference type="EMBL" id="JBHSCZ010000001">
    <property type="protein sequence ID" value="MFC4261413.1"/>
    <property type="molecule type" value="Genomic_DNA"/>
</dbReference>
<evidence type="ECO:0000256" key="1">
    <source>
        <dbReference type="ARBA" id="ARBA00001933"/>
    </source>
</evidence>
<dbReference type="InterPro" id="IPR000644">
    <property type="entry name" value="CBS_dom"/>
</dbReference>
<protein>
    <submittedName>
        <fullName evidence="5">Pyridoxal-phosphate dependent enzyme</fullName>
    </submittedName>
</protein>
<dbReference type="InterPro" id="IPR001216">
    <property type="entry name" value="P-phosphate_BS"/>
</dbReference>
<keyword evidence="6" id="KW-1185">Reference proteome</keyword>
<feature type="domain" description="CBS" evidence="4">
    <location>
        <begin position="337"/>
        <end position="392"/>
    </location>
</feature>
<dbReference type="Gene3D" id="3.40.50.1100">
    <property type="match status" value="2"/>
</dbReference>
<evidence type="ECO:0000256" key="2">
    <source>
        <dbReference type="ARBA" id="ARBA00022898"/>
    </source>
</evidence>
<dbReference type="PROSITE" id="PS00901">
    <property type="entry name" value="CYS_SYNTHASE"/>
    <property type="match status" value="1"/>
</dbReference>
<evidence type="ECO:0000259" key="4">
    <source>
        <dbReference type="PROSITE" id="PS51371"/>
    </source>
</evidence>
<dbReference type="SUPFAM" id="SSF54631">
    <property type="entry name" value="CBS-domain pair"/>
    <property type="match status" value="1"/>
</dbReference>
<organism evidence="5 6">
    <name type="scientific">Ferruginibacter yonginensis</name>
    <dbReference type="NCBI Taxonomy" id="1310416"/>
    <lineage>
        <taxon>Bacteria</taxon>
        <taxon>Pseudomonadati</taxon>
        <taxon>Bacteroidota</taxon>
        <taxon>Chitinophagia</taxon>
        <taxon>Chitinophagales</taxon>
        <taxon>Chitinophagaceae</taxon>
        <taxon>Ferruginibacter</taxon>
    </lineage>
</organism>
<dbReference type="InterPro" id="IPR036052">
    <property type="entry name" value="TrpB-like_PALP_sf"/>
</dbReference>
<dbReference type="CDD" id="cd01561">
    <property type="entry name" value="CBS_like"/>
    <property type="match status" value="1"/>
</dbReference>
<keyword evidence="3" id="KW-0129">CBS domain</keyword>
<dbReference type="InterPro" id="IPR046342">
    <property type="entry name" value="CBS_dom_sf"/>
</dbReference>
<dbReference type="PROSITE" id="PS51371">
    <property type="entry name" value="CBS"/>
    <property type="match status" value="1"/>
</dbReference>
<dbReference type="InterPro" id="IPR050214">
    <property type="entry name" value="Cys_Synth/Cystath_Beta-Synth"/>
</dbReference>
<dbReference type="InterPro" id="IPR001926">
    <property type="entry name" value="TrpB-like_PALP"/>
</dbReference>
<evidence type="ECO:0000313" key="6">
    <source>
        <dbReference type="Proteomes" id="UP001595907"/>
    </source>
</evidence>
<comment type="cofactor">
    <cofactor evidence="1">
        <name>pyridoxal 5'-phosphate</name>
        <dbReference type="ChEBI" id="CHEBI:597326"/>
    </cofactor>
</comment>
<dbReference type="RefSeq" id="WP_379705710.1">
    <property type="nucleotide sequence ID" value="NZ_JBHSCZ010000001.1"/>
</dbReference>
<name>A0ABV8QNY6_9BACT</name>
<gene>
    <name evidence="5" type="ORF">ACFOWM_00860</name>
</gene>
<dbReference type="Proteomes" id="UP001595907">
    <property type="component" value="Unassembled WGS sequence"/>
</dbReference>
<proteinExistence type="predicted"/>
<reference evidence="6" key="1">
    <citation type="journal article" date="2019" name="Int. J. Syst. Evol. Microbiol.">
        <title>The Global Catalogue of Microorganisms (GCM) 10K type strain sequencing project: providing services to taxonomists for standard genome sequencing and annotation.</title>
        <authorList>
            <consortium name="The Broad Institute Genomics Platform"/>
            <consortium name="The Broad Institute Genome Sequencing Center for Infectious Disease"/>
            <person name="Wu L."/>
            <person name="Ma J."/>
        </authorList>
    </citation>
    <scope>NUCLEOTIDE SEQUENCE [LARGE SCALE GENOMIC DNA]</scope>
    <source>
        <strain evidence="6">CECT 8289</strain>
    </source>
</reference>
<comment type="caution">
    <text evidence="5">The sequence shown here is derived from an EMBL/GenBank/DDBJ whole genome shotgun (WGS) entry which is preliminary data.</text>
</comment>
<dbReference type="Pfam" id="PF00291">
    <property type="entry name" value="PALP"/>
    <property type="match status" value="1"/>
</dbReference>
<dbReference type="SUPFAM" id="SSF53686">
    <property type="entry name" value="Tryptophan synthase beta subunit-like PLP-dependent enzymes"/>
    <property type="match status" value="1"/>
</dbReference>
<keyword evidence="2" id="KW-0663">Pyridoxal phosphate</keyword>